<name>A0A6C0AH82_9ZZZZ</name>
<dbReference type="Pfam" id="PF00149">
    <property type="entry name" value="Metallophos"/>
    <property type="match status" value="1"/>
</dbReference>
<dbReference type="GO" id="GO:0005737">
    <property type="term" value="C:cytoplasm"/>
    <property type="evidence" value="ECO:0007669"/>
    <property type="project" value="TreeGrafter"/>
</dbReference>
<feature type="domain" description="Serine/threonine specific protein phosphatases" evidence="9">
    <location>
        <begin position="124"/>
        <end position="129"/>
    </location>
</feature>
<dbReference type="FunFam" id="3.60.21.10:FF:000026">
    <property type="entry name" value="Serine/threonine-protein phosphatase"/>
    <property type="match status" value="1"/>
</dbReference>
<comment type="catalytic activity">
    <reaction evidence="8">
        <text>O-phospho-L-threonyl-[protein] + H2O = L-threonyl-[protein] + phosphate</text>
        <dbReference type="Rhea" id="RHEA:47004"/>
        <dbReference type="Rhea" id="RHEA-COMP:11060"/>
        <dbReference type="Rhea" id="RHEA-COMP:11605"/>
        <dbReference type="ChEBI" id="CHEBI:15377"/>
        <dbReference type="ChEBI" id="CHEBI:30013"/>
        <dbReference type="ChEBI" id="CHEBI:43474"/>
        <dbReference type="ChEBI" id="CHEBI:61977"/>
        <dbReference type="EC" id="3.1.3.16"/>
    </reaction>
</comment>
<dbReference type="InterPro" id="IPR004843">
    <property type="entry name" value="Calcineurin-like_PHP"/>
</dbReference>
<comment type="catalytic activity">
    <reaction evidence="7">
        <text>O-phospho-L-seryl-[protein] + H2O = L-seryl-[protein] + phosphate</text>
        <dbReference type="Rhea" id="RHEA:20629"/>
        <dbReference type="Rhea" id="RHEA-COMP:9863"/>
        <dbReference type="Rhea" id="RHEA-COMP:11604"/>
        <dbReference type="ChEBI" id="CHEBI:15377"/>
        <dbReference type="ChEBI" id="CHEBI:29999"/>
        <dbReference type="ChEBI" id="CHEBI:43474"/>
        <dbReference type="ChEBI" id="CHEBI:83421"/>
        <dbReference type="EC" id="3.1.3.16"/>
    </reaction>
</comment>
<dbReference type="GO" id="GO:0046872">
    <property type="term" value="F:metal ion binding"/>
    <property type="evidence" value="ECO:0007669"/>
    <property type="project" value="UniProtKB-KW"/>
</dbReference>
<keyword evidence="6" id="KW-0464">Manganese</keyword>
<dbReference type="InterPro" id="IPR029052">
    <property type="entry name" value="Metallo-depent_PP-like"/>
</dbReference>
<keyword evidence="4" id="KW-0378">Hydrolase</keyword>
<organism evidence="10">
    <name type="scientific">viral metagenome</name>
    <dbReference type="NCBI Taxonomy" id="1070528"/>
    <lineage>
        <taxon>unclassified sequences</taxon>
        <taxon>metagenomes</taxon>
        <taxon>organismal metagenomes</taxon>
    </lineage>
</organism>
<dbReference type="PROSITE" id="PS00125">
    <property type="entry name" value="SER_THR_PHOSPHATASE"/>
    <property type="match status" value="1"/>
</dbReference>
<dbReference type="InterPro" id="IPR006186">
    <property type="entry name" value="Ser/Thr-sp_prot-phosphatase"/>
</dbReference>
<proteinExistence type="predicted"/>
<dbReference type="PRINTS" id="PR00114">
    <property type="entry name" value="STPHPHTASE"/>
</dbReference>
<keyword evidence="3" id="KW-0479">Metal-binding</keyword>
<dbReference type="AlphaFoldDB" id="A0A6C0AH82"/>
<dbReference type="GO" id="GO:0004722">
    <property type="term" value="F:protein serine/threonine phosphatase activity"/>
    <property type="evidence" value="ECO:0007669"/>
    <property type="project" value="UniProtKB-EC"/>
</dbReference>
<dbReference type="EC" id="3.1.3.16" evidence="2"/>
<evidence type="ECO:0000313" key="10">
    <source>
        <dbReference type="EMBL" id="QHS78725.1"/>
    </source>
</evidence>
<keyword evidence="5" id="KW-0904">Protein phosphatase</keyword>
<dbReference type="EMBL" id="MN740602">
    <property type="protein sequence ID" value="QHS78725.1"/>
    <property type="molecule type" value="Genomic_DNA"/>
</dbReference>
<dbReference type="SUPFAM" id="SSF56300">
    <property type="entry name" value="Metallo-dependent phosphatases"/>
    <property type="match status" value="1"/>
</dbReference>
<evidence type="ECO:0000256" key="2">
    <source>
        <dbReference type="ARBA" id="ARBA00013081"/>
    </source>
</evidence>
<comment type="cofactor">
    <cofactor evidence="1">
        <name>Mn(2+)</name>
        <dbReference type="ChEBI" id="CHEBI:29035"/>
    </cofactor>
</comment>
<evidence type="ECO:0000256" key="8">
    <source>
        <dbReference type="ARBA" id="ARBA00048336"/>
    </source>
</evidence>
<evidence type="ECO:0000256" key="5">
    <source>
        <dbReference type="ARBA" id="ARBA00022912"/>
    </source>
</evidence>
<evidence type="ECO:0000256" key="1">
    <source>
        <dbReference type="ARBA" id="ARBA00001936"/>
    </source>
</evidence>
<evidence type="ECO:0000259" key="9">
    <source>
        <dbReference type="PROSITE" id="PS00125"/>
    </source>
</evidence>
<evidence type="ECO:0000256" key="6">
    <source>
        <dbReference type="ARBA" id="ARBA00023211"/>
    </source>
</evidence>
<dbReference type="Gene3D" id="3.60.21.10">
    <property type="match status" value="1"/>
</dbReference>
<accession>A0A6C0AH82</accession>
<evidence type="ECO:0000256" key="3">
    <source>
        <dbReference type="ARBA" id="ARBA00022723"/>
    </source>
</evidence>
<sequence length="308" mass="35520">MPSSTKDLLNIYKYINLIKEALLKSNNDTLPITTDAIFWLLRQVKVAFMNDEMLVKTHPPIHICGDIHGQYKDLLNIFERTGYPSKTNRYIFLGDYVDRGTQSLEVILLLFCYKILFHKDVILLRGNHETSDISKIYGFYDECKRRASIKVWKSFVDIFNRMPIAASIGMSEHDPSPLMFCTHGGISPSLRFINEINDIKRPCDVPEQGLICDLLWSDPNPEKNVGWTPSDRGVSYLFGKNELEDFLERNNINVLVRAHQVVEDGYEFYCGRKLITIFSAPKYCGEFDNKGAIMKISPEFNCSFEIFE</sequence>
<dbReference type="GO" id="GO:0005634">
    <property type="term" value="C:nucleus"/>
    <property type="evidence" value="ECO:0007669"/>
    <property type="project" value="TreeGrafter"/>
</dbReference>
<dbReference type="PANTHER" id="PTHR11668:SF300">
    <property type="entry name" value="SERINE_THREONINE-PROTEIN PHOSPHATASE"/>
    <property type="match status" value="1"/>
</dbReference>
<dbReference type="PANTHER" id="PTHR11668">
    <property type="entry name" value="SERINE/THREONINE PROTEIN PHOSPHATASE"/>
    <property type="match status" value="1"/>
</dbReference>
<dbReference type="InterPro" id="IPR050341">
    <property type="entry name" value="PP1_catalytic_subunit"/>
</dbReference>
<reference evidence="10" key="1">
    <citation type="journal article" date="2020" name="Nature">
        <title>Giant virus diversity and host interactions through global metagenomics.</title>
        <authorList>
            <person name="Schulz F."/>
            <person name="Roux S."/>
            <person name="Paez-Espino D."/>
            <person name="Jungbluth S."/>
            <person name="Walsh D.A."/>
            <person name="Denef V.J."/>
            <person name="McMahon K.D."/>
            <person name="Konstantinidis K.T."/>
            <person name="Eloe-Fadrosh E.A."/>
            <person name="Kyrpides N.C."/>
            <person name="Woyke T."/>
        </authorList>
    </citation>
    <scope>NUCLEOTIDE SEQUENCE</scope>
    <source>
        <strain evidence="10">GVMAG-S-1024976-23</strain>
    </source>
</reference>
<evidence type="ECO:0000256" key="4">
    <source>
        <dbReference type="ARBA" id="ARBA00022801"/>
    </source>
</evidence>
<dbReference type="SMART" id="SM00156">
    <property type="entry name" value="PP2Ac"/>
    <property type="match status" value="1"/>
</dbReference>
<protein>
    <recommendedName>
        <fullName evidence="2">protein-serine/threonine phosphatase</fullName>
        <ecNumber evidence="2">3.1.3.16</ecNumber>
    </recommendedName>
</protein>
<evidence type="ECO:0000256" key="7">
    <source>
        <dbReference type="ARBA" id="ARBA00047761"/>
    </source>
</evidence>